<name>A0A561SJA2_9PSEU</name>
<keyword evidence="2" id="KW-1185">Reference proteome</keyword>
<evidence type="ECO:0000313" key="1">
    <source>
        <dbReference type="EMBL" id="TWF74913.1"/>
    </source>
</evidence>
<dbReference type="Proteomes" id="UP000321261">
    <property type="component" value="Unassembled WGS sequence"/>
</dbReference>
<dbReference type="AlphaFoldDB" id="A0A561SJA2"/>
<organism evidence="1 2">
    <name type="scientific">Pseudonocardia hierapolitana</name>
    <dbReference type="NCBI Taxonomy" id="1128676"/>
    <lineage>
        <taxon>Bacteria</taxon>
        <taxon>Bacillati</taxon>
        <taxon>Actinomycetota</taxon>
        <taxon>Actinomycetes</taxon>
        <taxon>Pseudonocardiales</taxon>
        <taxon>Pseudonocardiaceae</taxon>
        <taxon>Pseudonocardia</taxon>
    </lineage>
</organism>
<comment type="caution">
    <text evidence="1">The sequence shown here is derived from an EMBL/GenBank/DDBJ whole genome shotgun (WGS) entry which is preliminary data.</text>
</comment>
<protein>
    <submittedName>
        <fullName evidence="1">Uncharacterized protein</fullName>
    </submittedName>
</protein>
<proteinExistence type="predicted"/>
<evidence type="ECO:0000313" key="2">
    <source>
        <dbReference type="Proteomes" id="UP000321261"/>
    </source>
</evidence>
<reference evidence="1 2" key="1">
    <citation type="submission" date="2019-06" db="EMBL/GenBank/DDBJ databases">
        <title>Sequencing the genomes of 1000 actinobacteria strains.</title>
        <authorList>
            <person name="Klenk H.-P."/>
        </authorList>
    </citation>
    <scope>NUCLEOTIDE SEQUENCE [LARGE SCALE GENOMIC DNA]</scope>
    <source>
        <strain evidence="1 2">DSM 45671</strain>
    </source>
</reference>
<sequence>MAVRMMLRMQKERLTVSLDAGVAAHVRQCGARSRGGASGYLERLVREDQLREGVDAMARWYAQHPGYAEDAEAERAAAADELGESA</sequence>
<gene>
    <name evidence="1" type="ORF">FHX44_11796</name>
</gene>
<dbReference type="EMBL" id="VIWU01000001">
    <property type="protein sequence ID" value="TWF74913.1"/>
    <property type="molecule type" value="Genomic_DNA"/>
</dbReference>
<accession>A0A561SJA2</accession>